<keyword evidence="1" id="KW-0732">Signal</keyword>
<gene>
    <name evidence="2" type="ORF">GGR23_002335</name>
</gene>
<sequence>MSKSFWITTATALSFLGLTPSASPAASLTQQTEYRIAIGGLPVARAVFSTRIDKTRYSISGRVNTSGLADLIADIRAETSVSGTYAGGALKARNYDLTYSSGKKTRVYRVNFNGGRVVSNSISPEPVRPEGWVPVTARHLRSVLDPLSGLVFPEGKKVCPRSLPIFDGETRMDLVLAAKGTKPFKFDGYAGEAMVCSVRFVPKGGYKQGRKDIEYLKRSSEMEIWFASAGKVRLMAPVFVRIPTQIGMLTISARKISN</sequence>
<evidence type="ECO:0000256" key="1">
    <source>
        <dbReference type="SAM" id="SignalP"/>
    </source>
</evidence>
<dbReference type="RefSeq" id="WP_246365311.1">
    <property type="nucleotide sequence ID" value="NZ_JACIEZ010000004.1"/>
</dbReference>
<feature type="signal peptide" evidence="1">
    <location>
        <begin position="1"/>
        <end position="25"/>
    </location>
</feature>
<accession>A0A7W6J5G6</accession>
<comment type="caution">
    <text evidence="2">The sequence shown here is derived from an EMBL/GenBank/DDBJ whole genome shotgun (WGS) entry which is preliminary data.</text>
</comment>
<feature type="chain" id="PRO_5030949643" description="DUF3108 domain-containing protein" evidence="1">
    <location>
        <begin position="26"/>
        <end position="258"/>
    </location>
</feature>
<dbReference type="AlphaFoldDB" id="A0A7W6J5G6"/>
<dbReference type="Proteomes" id="UP000528286">
    <property type="component" value="Unassembled WGS sequence"/>
</dbReference>
<protein>
    <recommendedName>
        <fullName evidence="4">DUF3108 domain-containing protein</fullName>
    </recommendedName>
</protein>
<evidence type="ECO:0000313" key="2">
    <source>
        <dbReference type="EMBL" id="MBB4065134.1"/>
    </source>
</evidence>
<name>A0A7W6J5G6_9HYPH</name>
<dbReference type="EMBL" id="JACIEZ010000004">
    <property type="protein sequence ID" value="MBB4065134.1"/>
    <property type="molecule type" value="Genomic_DNA"/>
</dbReference>
<evidence type="ECO:0008006" key="4">
    <source>
        <dbReference type="Google" id="ProtNLM"/>
    </source>
</evidence>
<organism evidence="2 3">
    <name type="scientific">Gellertiella hungarica</name>
    <dbReference type="NCBI Taxonomy" id="1572859"/>
    <lineage>
        <taxon>Bacteria</taxon>
        <taxon>Pseudomonadati</taxon>
        <taxon>Pseudomonadota</taxon>
        <taxon>Alphaproteobacteria</taxon>
        <taxon>Hyphomicrobiales</taxon>
        <taxon>Rhizobiaceae</taxon>
        <taxon>Gellertiella</taxon>
    </lineage>
</organism>
<dbReference type="InterPro" id="IPR021457">
    <property type="entry name" value="DUF3108"/>
</dbReference>
<evidence type="ECO:0000313" key="3">
    <source>
        <dbReference type="Proteomes" id="UP000528286"/>
    </source>
</evidence>
<proteinExistence type="predicted"/>
<reference evidence="2 3" key="1">
    <citation type="submission" date="2020-08" db="EMBL/GenBank/DDBJ databases">
        <title>Genomic Encyclopedia of Type Strains, Phase IV (KMG-IV): sequencing the most valuable type-strain genomes for metagenomic binning, comparative biology and taxonomic classification.</title>
        <authorList>
            <person name="Goeker M."/>
        </authorList>
    </citation>
    <scope>NUCLEOTIDE SEQUENCE [LARGE SCALE GENOMIC DNA]</scope>
    <source>
        <strain evidence="2 3">DSM 29853</strain>
    </source>
</reference>
<dbReference type="Pfam" id="PF11306">
    <property type="entry name" value="DUF3108"/>
    <property type="match status" value="1"/>
</dbReference>
<keyword evidence="3" id="KW-1185">Reference proteome</keyword>